<dbReference type="Pfam" id="PF12273">
    <property type="entry name" value="RCR"/>
    <property type="match status" value="1"/>
</dbReference>
<keyword evidence="4" id="KW-1185">Reference proteome</keyword>
<organism evidence="3 4">
    <name type="scientific">Cytospora mali</name>
    <name type="common">Apple Valsa canker fungus</name>
    <name type="synonym">Valsa mali</name>
    <dbReference type="NCBI Taxonomy" id="578113"/>
    <lineage>
        <taxon>Eukaryota</taxon>
        <taxon>Fungi</taxon>
        <taxon>Dikarya</taxon>
        <taxon>Ascomycota</taxon>
        <taxon>Pezizomycotina</taxon>
        <taxon>Sordariomycetes</taxon>
        <taxon>Sordariomycetidae</taxon>
        <taxon>Diaporthales</taxon>
        <taxon>Cytosporaceae</taxon>
        <taxon>Cytospora</taxon>
    </lineage>
</organism>
<feature type="compositionally biased region" description="Low complexity" evidence="1">
    <location>
        <begin position="165"/>
        <end position="181"/>
    </location>
</feature>
<dbReference type="OrthoDB" id="5400539at2759"/>
<evidence type="ECO:0000313" key="4">
    <source>
        <dbReference type="Proteomes" id="UP000078559"/>
    </source>
</evidence>
<dbReference type="InterPro" id="IPR020999">
    <property type="entry name" value="Chitin_synth_reg_RCR"/>
</dbReference>
<accession>A0A194W0T4</accession>
<name>A0A194W0T4_CYTMA</name>
<dbReference type="Proteomes" id="UP000078559">
    <property type="component" value="Chromosome 6"/>
</dbReference>
<feature type="compositionally biased region" description="Pro residues" evidence="1">
    <location>
        <begin position="123"/>
        <end position="140"/>
    </location>
</feature>
<gene>
    <name evidence="3" type="ORF">VM1G_05768</name>
</gene>
<evidence type="ECO:0000313" key="3">
    <source>
        <dbReference type="EMBL" id="KUI70126.1"/>
    </source>
</evidence>
<keyword evidence="2" id="KW-0472">Membrane</keyword>
<evidence type="ECO:0000256" key="2">
    <source>
        <dbReference type="SAM" id="Phobius"/>
    </source>
</evidence>
<sequence length="203" mass="22686">MSPYLIHRQTSGTTTDDDYFGVENDVPFWYTRDGYIVKWVVFLTLLVTFTAWVTIGHIHARRRLRKGLPPLAYHRWLVPRAALARVDPRYAYPPPPAGNNNTNYYYRPGYQNQYDPSYNMQNMPPPPPMYDPNAPRPPMYEGPQGSSKAAPNQDYEAPSGPPPTQQQQAAPAETTTAAAQPVGRNDTGLGGGKASQYGTNGWL</sequence>
<keyword evidence="2" id="KW-0812">Transmembrane</keyword>
<reference evidence="3" key="1">
    <citation type="submission" date="2014-12" db="EMBL/GenBank/DDBJ databases">
        <title>Genome Sequence of Valsa Canker Pathogens Uncovers a Specific Adaption of Colonization on Woody Bark.</title>
        <authorList>
            <person name="Yin Z."/>
            <person name="Liu H."/>
            <person name="Gao X."/>
            <person name="Li Z."/>
            <person name="Song N."/>
            <person name="Ke X."/>
            <person name="Dai Q."/>
            <person name="Wu Y."/>
            <person name="Sun Y."/>
            <person name="Xu J.-R."/>
            <person name="Kang Z.K."/>
            <person name="Wang L."/>
            <person name="Huang L."/>
        </authorList>
    </citation>
    <scope>NUCLEOTIDE SEQUENCE [LARGE SCALE GENOMIC DNA]</scope>
    <source>
        <strain evidence="3">03-8</strain>
    </source>
</reference>
<keyword evidence="2" id="KW-1133">Transmembrane helix</keyword>
<protein>
    <submittedName>
        <fullName evidence="3">Uncharacterized protein</fullName>
    </submittedName>
</protein>
<dbReference type="SMR" id="A0A194W0T4"/>
<proteinExistence type="predicted"/>
<dbReference type="EMBL" id="CM003103">
    <property type="protein sequence ID" value="KUI70126.1"/>
    <property type="molecule type" value="Genomic_DNA"/>
</dbReference>
<dbReference type="AlphaFoldDB" id="A0A194W0T4"/>
<feature type="region of interest" description="Disordered" evidence="1">
    <location>
        <begin position="115"/>
        <end position="203"/>
    </location>
</feature>
<feature type="transmembrane region" description="Helical" evidence="2">
    <location>
        <begin position="36"/>
        <end position="55"/>
    </location>
</feature>
<evidence type="ECO:0000256" key="1">
    <source>
        <dbReference type="SAM" id="MobiDB-lite"/>
    </source>
</evidence>